<dbReference type="Gene3D" id="3.20.80.10">
    <property type="entry name" value="Regulatory factor, effector binding domain"/>
    <property type="match status" value="1"/>
</dbReference>
<organism evidence="1 2">
    <name type="scientific">Salinivirga cyanobacteriivorans</name>
    <dbReference type="NCBI Taxonomy" id="1307839"/>
    <lineage>
        <taxon>Bacteria</taxon>
        <taxon>Pseudomonadati</taxon>
        <taxon>Bacteroidota</taxon>
        <taxon>Bacteroidia</taxon>
        <taxon>Bacteroidales</taxon>
        <taxon>Salinivirgaceae</taxon>
        <taxon>Salinivirga</taxon>
    </lineage>
</organism>
<dbReference type="AlphaFoldDB" id="A0A0S2HW42"/>
<dbReference type="Proteomes" id="UP000064893">
    <property type="component" value="Chromosome"/>
</dbReference>
<dbReference type="InterPro" id="IPR011256">
    <property type="entry name" value="Reg_factor_effector_dom_sf"/>
</dbReference>
<proteinExistence type="predicted"/>
<dbReference type="KEGG" id="blq:L21SP5_00537"/>
<evidence type="ECO:0000313" key="1">
    <source>
        <dbReference type="EMBL" id="ALO14213.1"/>
    </source>
</evidence>
<protein>
    <submittedName>
        <fullName evidence="1">Transcriptional regulator, effector-binding domain/component</fullName>
    </submittedName>
</protein>
<evidence type="ECO:0000313" key="2">
    <source>
        <dbReference type="Proteomes" id="UP000064893"/>
    </source>
</evidence>
<reference evidence="1 2" key="1">
    <citation type="submission" date="2015-11" db="EMBL/GenBank/DDBJ databases">
        <title>Description and complete genome sequence of a novel strain predominating in hypersaline microbial mats and representing a new family of the Bacteriodetes phylum.</title>
        <authorList>
            <person name="Spring S."/>
            <person name="Bunk B."/>
            <person name="Sproer C."/>
            <person name="Klenk H.-P."/>
        </authorList>
    </citation>
    <scope>NUCLEOTIDE SEQUENCE [LARGE SCALE GENOMIC DNA]</scope>
    <source>
        <strain evidence="1 2">L21-Spi-D4</strain>
    </source>
</reference>
<name>A0A0S2HW42_9BACT</name>
<gene>
    <name evidence="1" type="ORF">L21SP5_00537</name>
</gene>
<sequence>MGLEAAGSPWEVYLTDPQTEKDTSKWLTKMYQPVK</sequence>
<dbReference type="EMBL" id="CP013118">
    <property type="protein sequence ID" value="ALO14213.1"/>
    <property type="molecule type" value="Genomic_DNA"/>
</dbReference>
<keyword evidence="2" id="KW-1185">Reference proteome</keyword>
<dbReference type="STRING" id="1307839.L21SP5_00537"/>
<accession>A0A0S2HW42</accession>